<name>A0A9W9KCF0_9EURO</name>
<protein>
    <submittedName>
        <fullName evidence="2">Uncharacterized protein</fullName>
    </submittedName>
</protein>
<dbReference type="EMBL" id="JAPQKH010000004">
    <property type="protein sequence ID" value="KAJ5100858.1"/>
    <property type="molecule type" value="Genomic_DNA"/>
</dbReference>
<organism evidence="2 3">
    <name type="scientific">Penicillium angulare</name>
    <dbReference type="NCBI Taxonomy" id="116970"/>
    <lineage>
        <taxon>Eukaryota</taxon>
        <taxon>Fungi</taxon>
        <taxon>Dikarya</taxon>
        <taxon>Ascomycota</taxon>
        <taxon>Pezizomycotina</taxon>
        <taxon>Eurotiomycetes</taxon>
        <taxon>Eurotiomycetidae</taxon>
        <taxon>Eurotiales</taxon>
        <taxon>Aspergillaceae</taxon>
        <taxon>Penicillium</taxon>
    </lineage>
</organism>
<comment type="caution">
    <text evidence="2">The sequence shown here is derived from an EMBL/GenBank/DDBJ whole genome shotgun (WGS) entry which is preliminary data.</text>
</comment>
<sequence>MAPHSTVGWSTWEEENLLPWLESNRDLTWNALSHAYWQQYQIRRSAESLRGKRYHILRKRRDADHTPIKNKRQPTKREHRKLLVKGRKKNPLKRRIRRWLQNVSTGQSDRSDSTGIKRLSTGLEVVPSGSAQLDYARNLSWIWDYAHRLGAARKLAL</sequence>
<accession>A0A9W9KCF0</accession>
<feature type="region of interest" description="Disordered" evidence="1">
    <location>
        <begin position="59"/>
        <end position="91"/>
    </location>
</feature>
<reference evidence="2" key="2">
    <citation type="journal article" date="2023" name="IMA Fungus">
        <title>Comparative genomic study of the Penicillium genus elucidates a diverse pangenome and 15 lateral gene transfer events.</title>
        <authorList>
            <person name="Petersen C."/>
            <person name="Sorensen T."/>
            <person name="Nielsen M.R."/>
            <person name="Sondergaard T.E."/>
            <person name="Sorensen J.L."/>
            <person name="Fitzpatrick D.A."/>
            <person name="Frisvad J.C."/>
            <person name="Nielsen K.L."/>
        </authorList>
    </citation>
    <scope>NUCLEOTIDE SEQUENCE</scope>
    <source>
        <strain evidence="2">IBT 30069</strain>
    </source>
</reference>
<dbReference type="Proteomes" id="UP001149165">
    <property type="component" value="Unassembled WGS sequence"/>
</dbReference>
<evidence type="ECO:0000313" key="3">
    <source>
        <dbReference type="Proteomes" id="UP001149165"/>
    </source>
</evidence>
<dbReference type="AlphaFoldDB" id="A0A9W9KCF0"/>
<feature type="compositionally biased region" description="Basic residues" evidence="1">
    <location>
        <begin position="68"/>
        <end position="91"/>
    </location>
</feature>
<evidence type="ECO:0000256" key="1">
    <source>
        <dbReference type="SAM" id="MobiDB-lite"/>
    </source>
</evidence>
<proteinExistence type="predicted"/>
<dbReference type="OrthoDB" id="4265129at2759"/>
<keyword evidence="3" id="KW-1185">Reference proteome</keyword>
<reference evidence="2" key="1">
    <citation type="submission" date="2022-11" db="EMBL/GenBank/DDBJ databases">
        <authorList>
            <person name="Petersen C."/>
        </authorList>
    </citation>
    <scope>NUCLEOTIDE SEQUENCE</scope>
    <source>
        <strain evidence="2">IBT 30069</strain>
    </source>
</reference>
<evidence type="ECO:0000313" key="2">
    <source>
        <dbReference type="EMBL" id="KAJ5100858.1"/>
    </source>
</evidence>
<gene>
    <name evidence="2" type="ORF">N7456_006910</name>
</gene>